<evidence type="ECO:0000256" key="1">
    <source>
        <dbReference type="ARBA" id="ARBA00005952"/>
    </source>
</evidence>
<feature type="domain" description="NusB/RsmB/TIM44" evidence="7">
    <location>
        <begin position="5"/>
        <end position="130"/>
    </location>
</feature>
<dbReference type="SUPFAM" id="SSF48013">
    <property type="entry name" value="NusB-like"/>
    <property type="match status" value="1"/>
</dbReference>
<dbReference type="Proteomes" id="UP001321445">
    <property type="component" value="Chromosome"/>
</dbReference>
<keyword evidence="5 6" id="KW-0804">Transcription</keyword>
<dbReference type="InterPro" id="IPR035926">
    <property type="entry name" value="NusB-like_sf"/>
</dbReference>
<keyword evidence="9" id="KW-1185">Reference proteome</keyword>
<dbReference type="NCBIfam" id="TIGR01951">
    <property type="entry name" value="nusB"/>
    <property type="match status" value="1"/>
</dbReference>
<dbReference type="PANTHER" id="PTHR11078">
    <property type="entry name" value="N UTILIZATION SUBSTANCE PROTEIN B-RELATED"/>
    <property type="match status" value="1"/>
</dbReference>
<evidence type="ECO:0000259" key="7">
    <source>
        <dbReference type="Pfam" id="PF01029"/>
    </source>
</evidence>
<organism evidence="8 9">
    <name type="scientific">Hydrogenimonas cancrithermarum</name>
    <dbReference type="NCBI Taxonomy" id="2993563"/>
    <lineage>
        <taxon>Bacteria</taxon>
        <taxon>Pseudomonadati</taxon>
        <taxon>Campylobacterota</taxon>
        <taxon>Epsilonproteobacteria</taxon>
        <taxon>Campylobacterales</taxon>
        <taxon>Hydrogenimonadaceae</taxon>
        <taxon>Hydrogenimonas</taxon>
    </lineage>
</organism>
<dbReference type="InterPro" id="IPR011605">
    <property type="entry name" value="NusB_fam"/>
</dbReference>
<dbReference type="Gene3D" id="1.10.940.10">
    <property type="entry name" value="NusB-like"/>
    <property type="match status" value="1"/>
</dbReference>
<accession>A0ABM8FP79</accession>
<comment type="similarity">
    <text evidence="1 6">Belongs to the NusB family.</text>
</comment>
<keyword evidence="4 6" id="KW-0805">Transcription regulation</keyword>
<evidence type="ECO:0000313" key="8">
    <source>
        <dbReference type="EMBL" id="BDY13494.1"/>
    </source>
</evidence>
<proteinExistence type="inferred from homology"/>
<evidence type="ECO:0000256" key="3">
    <source>
        <dbReference type="ARBA" id="ARBA00022884"/>
    </source>
</evidence>
<evidence type="ECO:0000256" key="2">
    <source>
        <dbReference type="ARBA" id="ARBA00022814"/>
    </source>
</evidence>
<comment type="function">
    <text evidence="6">Involved in transcription antitermination. Required for transcription of ribosomal RNA (rRNA) genes. Binds specifically to the boxA antiterminator sequence of the ribosomal RNA (rrn) operons.</text>
</comment>
<dbReference type="InterPro" id="IPR006027">
    <property type="entry name" value="NusB_RsmB_TIM44"/>
</dbReference>
<evidence type="ECO:0000256" key="5">
    <source>
        <dbReference type="ARBA" id="ARBA00023163"/>
    </source>
</evidence>
<dbReference type="Pfam" id="PF01029">
    <property type="entry name" value="NusB"/>
    <property type="match status" value="1"/>
</dbReference>
<dbReference type="HAMAP" id="MF_00073">
    <property type="entry name" value="NusB"/>
    <property type="match status" value="1"/>
</dbReference>
<sequence length="139" mass="15861">MATRHQSRGAVIGLLYAHDIGNPEVQQFSEDLLEEKKIRNKQREFALGLYNGVLEHLGTIDEEIKEHLKDWDFDRLDHVDKSILRLGTYELLYTDLDRAVIINEAVELAKELGSDQSPKFVNGVLDAIEKTASRKDEKA</sequence>
<dbReference type="CDD" id="cd00619">
    <property type="entry name" value="Terminator_NusB"/>
    <property type="match status" value="1"/>
</dbReference>
<keyword evidence="2 6" id="KW-0889">Transcription antitermination</keyword>
<protein>
    <recommendedName>
        <fullName evidence="6">Transcription antitermination protein NusB</fullName>
    </recommendedName>
    <alternativeName>
        <fullName evidence="6">Antitermination factor NusB</fullName>
    </alternativeName>
</protein>
<reference evidence="8 9" key="1">
    <citation type="submission" date="2023-03" db="EMBL/GenBank/DDBJ databases">
        <title>Description of Hydrogenimonas sp. ISO32.</title>
        <authorList>
            <person name="Mino S."/>
            <person name="Fukazawa S."/>
            <person name="Sawabe T."/>
        </authorList>
    </citation>
    <scope>NUCLEOTIDE SEQUENCE [LARGE SCALE GENOMIC DNA]</scope>
    <source>
        <strain evidence="8 9">ISO32</strain>
    </source>
</reference>
<keyword evidence="3 6" id="KW-0694">RNA-binding</keyword>
<dbReference type="PANTHER" id="PTHR11078:SF3">
    <property type="entry name" value="ANTITERMINATION NUSB DOMAIN-CONTAINING PROTEIN"/>
    <property type="match status" value="1"/>
</dbReference>
<evidence type="ECO:0000256" key="4">
    <source>
        <dbReference type="ARBA" id="ARBA00023015"/>
    </source>
</evidence>
<evidence type="ECO:0000256" key="6">
    <source>
        <dbReference type="HAMAP-Rule" id="MF_00073"/>
    </source>
</evidence>
<dbReference type="RefSeq" id="WP_286336443.1">
    <property type="nucleotide sequence ID" value="NZ_AP027370.1"/>
</dbReference>
<name>A0ABM8FP79_9BACT</name>
<gene>
    <name evidence="6 8" type="primary">nusB</name>
    <name evidence="8" type="ORF">HCR_18060</name>
</gene>
<dbReference type="EMBL" id="AP027370">
    <property type="protein sequence ID" value="BDY13494.1"/>
    <property type="molecule type" value="Genomic_DNA"/>
</dbReference>
<evidence type="ECO:0000313" key="9">
    <source>
        <dbReference type="Proteomes" id="UP001321445"/>
    </source>
</evidence>